<dbReference type="GO" id="GO:0006865">
    <property type="term" value="P:amino acid transport"/>
    <property type="evidence" value="ECO:0007669"/>
    <property type="project" value="UniProtKB-KW"/>
</dbReference>
<dbReference type="PANTHER" id="PTHR11795">
    <property type="entry name" value="BRANCHED-CHAIN AMINO ACID TRANSPORT SYSTEM PERMEASE PROTEIN LIVH"/>
    <property type="match status" value="1"/>
</dbReference>
<comment type="subcellular location">
    <subcellularLocation>
        <location evidence="1">Cell membrane</location>
        <topology evidence="1">Multi-pass membrane protein</topology>
    </subcellularLocation>
</comment>
<keyword evidence="7 10" id="KW-0472">Membrane</keyword>
<keyword evidence="11" id="KW-0732">Signal</keyword>
<dbReference type="AlphaFoldDB" id="A0A9X2E226"/>
<keyword evidence="2" id="KW-0813">Transport</keyword>
<dbReference type="InterPro" id="IPR001851">
    <property type="entry name" value="ABC_transp_permease"/>
</dbReference>
<evidence type="ECO:0000313" key="12">
    <source>
        <dbReference type="EMBL" id="MCM6763066.1"/>
    </source>
</evidence>
<keyword evidence="6 10" id="KW-1133">Transmembrane helix</keyword>
<comment type="similarity">
    <text evidence="8">Belongs to the binding-protein-dependent transport system permease family. LivHM subfamily.</text>
</comment>
<feature type="transmembrane region" description="Helical" evidence="10">
    <location>
        <begin position="449"/>
        <end position="468"/>
    </location>
</feature>
<feature type="transmembrane region" description="Helical" evidence="10">
    <location>
        <begin position="190"/>
        <end position="212"/>
    </location>
</feature>
<evidence type="ECO:0000256" key="7">
    <source>
        <dbReference type="ARBA" id="ARBA00023136"/>
    </source>
</evidence>
<dbReference type="Gene3D" id="2.60.40.1120">
    <property type="entry name" value="Carboxypeptidase-like, regulatory domain"/>
    <property type="match status" value="1"/>
</dbReference>
<dbReference type="CDD" id="cd06582">
    <property type="entry name" value="TM_PBP1_LivH_like"/>
    <property type="match status" value="1"/>
</dbReference>
<evidence type="ECO:0000313" key="13">
    <source>
        <dbReference type="Proteomes" id="UP001155240"/>
    </source>
</evidence>
<evidence type="ECO:0000256" key="3">
    <source>
        <dbReference type="ARBA" id="ARBA00022475"/>
    </source>
</evidence>
<dbReference type="Proteomes" id="UP001155240">
    <property type="component" value="Unassembled WGS sequence"/>
</dbReference>
<feature type="compositionally biased region" description="Polar residues" evidence="9">
    <location>
        <begin position="148"/>
        <end position="172"/>
    </location>
</feature>
<gene>
    <name evidence="12" type="ORF">NB037_11620</name>
</gene>
<evidence type="ECO:0000256" key="8">
    <source>
        <dbReference type="ARBA" id="ARBA00037998"/>
    </source>
</evidence>
<dbReference type="InterPro" id="IPR052157">
    <property type="entry name" value="BCAA_transport_permease"/>
</dbReference>
<feature type="transmembrane region" description="Helical" evidence="10">
    <location>
        <begin position="277"/>
        <end position="300"/>
    </location>
</feature>
<evidence type="ECO:0000256" key="10">
    <source>
        <dbReference type="SAM" id="Phobius"/>
    </source>
</evidence>
<evidence type="ECO:0000256" key="11">
    <source>
        <dbReference type="SAM" id="SignalP"/>
    </source>
</evidence>
<sequence>MATASPFGALRRRLLAVGLLAATLTGLAAAAPAAMAETTADQSIIAWVRVQGTNENLAGVSVAIEGDSSATLTTGADGRAVFPLDEPGSFTITVDEDTLPADKGYPAAGQNPKEVTIVGSQNQIVNFIVSTANAKGTGATAPVPSDSAAPTSPATEGTTGNDATNPDGTSNAANQPVSADTFWIIFWPKVVTGLIFGLLIALAAIGASLIYGVTGLNNFAHGELVTFGALMAYLLSGVFGLPALLAIPLAVILGGAFGYVQDGLLWKPLRKKGIQLIPLMIVTIGLSLALRYVYVFFFGADRLSLPNSTAPYFTVDALGISLKFTDIVGAVVGIVCIVGVALVLTKTKIGKAMRAVSDNRALASASGINVERVIRVVWVLSGALAALAGVYIGYYQSLRWDTGASILLLIFAAITLGGLGSAYGALVGSLIIGLMMNISTVWIPENLKYVAPLILMIIILLVRPQGILGRKERIG</sequence>
<evidence type="ECO:0000256" key="6">
    <source>
        <dbReference type="ARBA" id="ARBA00022989"/>
    </source>
</evidence>
<evidence type="ECO:0000256" key="5">
    <source>
        <dbReference type="ARBA" id="ARBA00022970"/>
    </source>
</evidence>
<dbReference type="EMBL" id="JAMRYM010000047">
    <property type="protein sequence ID" value="MCM6763066.1"/>
    <property type="molecule type" value="Genomic_DNA"/>
</dbReference>
<feature type="chain" id="PRO_5040909349" evidence="11">
    <location>
        <begin position="31"/>
        <end position="475"/>
    </location>
</feature>
<keyword evidence="5" id="KW-0029">Amino-acid transport</keyword>
<name>A0A9X2E226_9MICO</name>
<feature type="transmembrane region" description="Helical" evidence="10">
    <location>
        <begin position="376"/>
        <end position="394"/>
    </location>
</feature>
<evidence type="ECO:0000256" key="9">
    <source>
        <dbReference type="SAM" id="MobiDB-lite"/>
    </source>
</evidence>
<comment type="caution">
    <text evidence="12">The sequence shown here is derived from an EMBL/GenBank/DDBJ whole genome shotgun (WGS) entry which is preliminary data.</text>
</comment>
<proteinExistence type="inferred from homology"/>
<evidence type="ECO:0000256" key="2">
    <source>
        <dbReference type="ARBA" id="ARBA00022448"/>
    </source>
</evidence>
<reference evidence="12" key="1">
    <citation type="submission" date="2022-06" db="EMBL/GenBank/DDBJ databases">
        <title>Whole genome shotgun sequencing (WGS) of Rathayibacter sp. ZW T2_19, isolated from stored onions (Allium cepa).</title>
        <authorList>
            <person name="Stoll D.A."/>
            <person name="Huch M."/>
        </authorList>
    </citation>
    <scope>NUCLEOTIDE SEQUENCE</scope>
    <source>
        <strain evidence="12">ZW T2_19</strain>
    </source>
</reference>
<keyword evidence="4 10" id="KW-0812">Transmembrane</keyword>
<keyword evidence="13" id="KW-1185">Reference proteome</keyword>
<organism evidence="12 13">
    <name type="scientific">Rathayibacter rubneri</name>
    <dbReference type="NCBI Taxonomy" id="2950106"/>
    <lineage>
        <taxon>Bacteria</taxon>
        <taxon>Bacillati</taxon>
        <taxon>Actinomycetota</taxon>
        <taxon>Actinomycetes</taxon>
        <taxon>Micrococcales</taxon>
        <taxon>Microbacteriaceae</taxon>
        <taxon>Rathayibacter</taxon>
    </lineage>
</organism>
<accession>A0A9X2E226</accession>
<dbReference type="GO" id="GO:0022857">
    <property type="term" value="F:transmembrane transporter activity"/>
    <property type="evidence" value="ECO:0007669"/>
    <property type="project" value="InterPro"/>
</dbReference>
<feature type="signal peptide" evidence="11">
    <location>
        <begin position="1"/>
        <end position="30"/>
    </location>
</feature>
<dbReference type="PANTHER" id="PTHR11795:SF445">
    <property type="entry name" value="AMINO ACID ABC TRANSPORTER PERMEASE PROTEIN"/>
    <property type="match status" value="1"/>
</dbReference>
<feature type="transmembrane region" description="Helical" evidence="10">
    <location>
        <begin position="320"/>
        <end position="344"/>
    </location>
</feature>
<dbReference type="GO" id="GO:0005886">
    <property type="term" value="C:plasma membrane"/>
    <property type="evidence" value="ECO:0007669"/>
    <property type="project" value="UniProtKB-SubCell"/>
</dbReference>
<protein>
    <submittedName>
        <fullName evidence="12">Branched-chain amino acid ABC transporter permease</fullName>
    </submittedName>
</protein>
<evidence type="ECO:0000256" key="4">
    <source>
        <dbReference type="ARBA" id="ARBA00022692"/>
    </source>
</evidence>
<dbReference type="InterPro" id="IPR006311">
    <property type="entry name" value="TAT_signal"/>
</dbReference>
<dbReference type="RefSeq" id="WP_251945920.1">
    <property type="nucleotide sequence ID" value="NZ_JAMRYM010000047.1"/>
</dbReference>
<evidence type="ECO:0000256" key="1">
    <source>
        <dbReference type="ARBA" id="ARBA00004651"/>
    </source>
</evidence>
<feature type="region of interest" description="Disordered" evidence="9">
    <location>
        <begin position="138"/>
        <end position="172"/>
    </location>
</feature>
<keyword evidence="3" id="KW-1003">Cell membrane</keyword>
<feature type="transmembrane region" description="Helical" evidence="10">
    <location>
        <begin position="247"/>
        <end position="265"/>
    </location>
</feature>
<dbReference type="PROSITE" id="PS51318">
    <property type="entry name" value="TAT"/>
    <property type="match status" value="1"/>
</dbReference>
<dbReference type="Pfam" id="PF02653">
    <property type="entry name" value="BPD_transp_2"/>
    <property type="match status" value="1"/>
</dbReference>